<sequence length="316" mass="35395">MAMAEGRNSTTVARFILLGFFEFPRLSGFLFSIFLGIYLMTMSWNLALITLIKIDSYLHTPMYFFLNKLAFLDICYVSSTVPKMLSDIFKKQKSISFMGCAMQYFFFSSLGLTECCLLAAMAYDRYAAICNPLLYTAIMSPTLCVQMVAGSCIAGFFGSLIQLCGLLQLYFCGPNVINHFFCDLPQLMILACSDSFFLQVIISVLTVIFGLASVLVIIISYGCIIVTILKISSGEGRFKTFNTCASHLIAVTLFFGSGVVVYLCSSSDDSLSQNKMASIVYTMLIPMLNPLIYSLRNKEIKDALNRWKKRIFFLNF</sequence>
<keyword evidence="12" id="KW-0716">Sensory transduction</keyword>
<feature type="transmembrane region" description="Helical" evidence="12">
    <location>
        <begin position="101"/>
        <end position="123"/>
    </location>
</feature>
<dbReference type="OrthoDB" id="9441609at2759"/>
<dbReference type="KEGG" id="pvp:105305058"/>
<dbReference type="GeneID" id="105305058"/>
<evidence type="ECO:0000256" key="2">
    <source>
        <dbReference type="ARBA" id="ARBA00004651"/>
    </source>
</evidence>
<keyword evidence="10 11" id="KW-0807">Transducer</keyword>
<dbReference type="RefSeq" id="XP_011377796.1">
    <property type="nucleotide sequence ID" value="XM_011379494.1"/>
</dbReference>
<dbReference type="Gene3D" id="1.20.1070.10">
    <property type="entry name" value="Rhodopsin 7-helix transmembrane proteins"/>
    <property type="match status" value="1"/>
</dbReference>
<comment type="subcellular location">
    <subcellularLocation>
        <location evidence="2 12">Cell membrane</location>
        <topology evidence="2 12">Multi-pass membrane protein</topology>
    </subcellularLocation>
</comment>
<dbReference type="GO" id="GO:0005886">
    <property type="term" value="C:plasma membrane"/>
    <property type="evidence" value="ECO:0007669"/>
    <property type="project" value="UniProtKB-SubCell"/>
</dbReference>
<dbReference type="PROSITE" id="PS00237">
    <property type="entry name" value="G_PROTEIN_RECEP_F1_1"/>
    <property type="match status" value="1"/>
</dbReference>
<keyword evidence="7 11" id="KW-0297">G-protein coupled receptor</keyword>
<evidence type="ECO:0000256" key="6">
    <source>
        <dbReference type="ARBA" id="ARBA00022989"/>
    </source>
</evidence>
<keyword evidence="3 12" id="KW-1003">Cell membrane</keyword>
<evidence type="ECO:0000256" key="3">
    <source>
        <dbReference type="ARBA" id="ARBA00022475"/>
    </source>
</evidence>
<evidence type="ECO:0000313" key="15">
    <source>
        <dbReference type="RefSeq" id="XP_011377796.1"/>
    </source>
</evidence>
<comment type="function">
    <text evidence="1">Putative odorant or sperm cell receptor.</text>
</comment>
<feature type="domain" description="G-protein coupled receptors family 1 profile" evidence="13">
    <location>
        <begin position="44"/>
        <end position="293"/>
    </location>
</feature>
<organism evidence="14 15">
    <name type="scientific">Pteropus vampyrus</name>
    <name type="common">Large flying fox</name>
    <dbReference type="NCBI Taxonomy" id="132908"/>
    <lineage>
        <taxon>Eukaryota</taxon>
        <taxon>Metazoa</taxon>
        <taxon>Chordata</taxon>
        <taxon>Craniata</taxon>
        <taxon>Vertebrata</taxon>
        <taxon>Euteleostomi</taxon>
        <taxon>Mammalia</taxon>
        <taxon>Eutheria</taxon>
        <taxon>Laurasiatheria</taxon>
        <taxon>Chiroptera</taxon>
        <taxon>Yinpterochiroptera</taxon>
        <taxon>Pteropodoidea</taxon>
        <taxon>Pteropodidae</taxon>
        <taxon>Pteropodinae</taxon>
        <taxon>Pteropus</taxon>
    </lineage>
</organism>
<dbReference type="Pfam" id="PF13853">
    <property type="entry name" value="7tm_4"/>
    <property type="match status" value="1"/>
</dbReference>
<dbReference type="PROSITE" id="PS50262">
    <property type="entry name" value="G_PROTEIN_RECEP_F1_2"/>
    <property type="match status" value="1"/>
</dbReference>
<evidence type="ECO:0000256" key="11">
    <source>
        <dbReference type="RuleBase" id="RU000688"/>
    </source>
</evidence>
<feature type="transmembrane region" description="Helical" evidence="12">
    <location>
        <begin position="143"/>
        <end position="171"/>
    </location>
</feature>
<dbReference type="GO" id="GO:0004984">
    <property type="term" value="F:olfactory receptor activity"/>
    <property type="evidence" value="ECO:0007669"/>
    <property type="project" value="InterPro"/>
</dbReference>
<keyword evidence="8 12" id="KW-0472">Membrane</keyword>
<dbReference type="GO" id="GO:0004930">
    <property type="term" value="F:G protein-coupled receptor activity"/>
    <property type="evidence" value="ECO:0007669"/>
    <property type="project" value="UniProtKB-KW"/>
</dbReference>
<dbReference type="SUPFAM" id="SSF81321">
    <property type="entry name" value="Family A G protein-coupled receptor-like"/>
    <property type="match status" value="1"/>
</dbReference>
<evidence type="ECO:0000256" key="7">
    <source>
        <dbReference type="ARBA" id="ARBA00023040"/>
    </source>
</evidence>
<name>A0A6P3R9Z1_PTEVA</name>
<evidence type="ECO:0000256" key="1">
    <source>
        <dbReference type="ARBA" id="ARBA00003929"/>
    </source>
</evidence>
<keyword evidence="9 11" id="KW-0675">Receptor</keyword>
<evidence type="ECO:0000256" key="12">
    <source>
        <dbReference type="RuleBase" id="RU363047"/>
    </source>
</evidence>
<evidence type="ECO:0000256" key="5">
    <source>
        <dbReference type="ARBA" id="ARBA00022725"/>
    </source>
</evidence>
<dbReference type="InterPro" id="IPR050516">
    <property type="entry name" value="Olfactory_GPCR"/>
</dbReference>
<keyword evidence="6 12" id="KW-1133">Transmembrane helix</keyword>
<comment type="similarity">
    <text evidence="11">Belongs to the G-protein coupled receptor 1 family.</text>
</comment>
<protein>
    <recommendedName>
        <fullName evidence="12">Olfactory receptor</fullName>
    </recommendedName>
</protein>
<evidence type="ECO:0000259" key="13">
    <source>
        <dbReference type="PROSITE" id="PS50262"/>
    </source>
</evidence>
<evidence type="ECO:0000256" key="10">
    <source>
        <dbReference type="ARBA" id="ARBA00023224"/>
    </source>
</evidence>
<evidence type="ECO:0000313" key="14">
    <source>
        <dbReference type="Proteomes" id="UP000515202"/>
    </source>
</evidence>
<evidence type="ECO:0000256" key="9">
    <source>
        <dbReference type="ARBA" id="ARBA00023170"/>
    </source>
</evidence>
<dbReference type="PRINTS" id="PR00237">
    <property type="entry name" value="GPCRRHODOPSN"/>
</dbReference>
<keyword evidence="5 12" id="KW-0552">Olfaction</keyword>
<dbReference type="InterPro" id="IPR017452">
    <property type="entry name" value="GPCR_Rhodpsn_7TM"/>
</dbReference>
<dbReference type="InterPro" id="IPR000725">
    <property type="entry name" value="Olfact_rcpt"/>
</dbReference>
<dbReference type="InterPro" id="IPR000276">
    <property type="entry name" value="GPCR_Rhodpsn"/>
</dbReference>
<dbReference type="AlphaFoldDB" id="A0A6P3R9Z1"/>
<feature type="transmembrane region" description="Helical" evidence="12">
    <location>
        <begin position="196"/>
        <end position="229"/>
    </location>
</feature>
<evidence type="ECO:0000256" key="8">
    <source>
        <dbReference type="ARBA" id="ARBA00023136"/>
    </source>
</evidence>
<dbReference type="CDD" id="cd15417">
    <property type="entry name" value="7tmA_OR5A1-like"/>
    <property type="match status" value="1"/>
</dbReference>
<evidence type="ECO:0000256" key="4">
    <source>
        <dbReference type="ARBA" id="ARBA00022692"/>
    </source>
</evidence>
<proteinExistence type="inferred from homology"/>
<gene>
    <name evidence="15" type="primary">LOC105305058</name>
</gene>
<keyword evidence="14" id="KW-1185">Reference proteome</keyword>
<feature type="transmembrane region" description="Helical" evidence="12">
    <location>
        <begin position="29"/>
        <end position="51"/>
    </location>
</feature>
<feature type="transmembrane region" description="Helical" evidence="12">
    <location>
        <begin position="241"/>
        <end position="263"/>
    </location>
</feature>
<dbReference type="FunFam" id="1.20.1070.10:FF:000003">
    <property type="entry name" value="Olfactory receptor"/>
    <property type="match status" value="1"/>
</dbReference>
<keyword evidence="4 11" id="KW-0812">Transmembrane</keyword>
<dbReference type="PANTHER" id="PTHR26452">
    <property type="entry name" value="OLFACTORY RECEPTOR"/>
    <property type="match status" value="1"/>
</dbReference>
<accession>A0A6P3R9Z1</accession>
<reference evidence="15" key="1">
    <citation type="submission" date="2025-08" db="UniProtKB">
        <authorList>
            <consortium name="RefSeq"/>
        </authorList>
    </citation>
    <scope>IDENTIFICATION</scope>
    <source>
        <tissue evidence="15">Kidney</tissue>
    </source>
</reference>
<feature type="transmembrane region" description="Helical" evidence="12">
    <location>
        <begin position="275"/>
        <end position="295"/>
    </location>
</feature>
<dbReference type="PRINTS" id="PR00245">
    <property type="entry name" value="OLFACTORYR"/>
</dbReference>
<feature type="transmembrane region" description="Helical" evidence="12">
    <location>
        <begin position="63"/>
        <end position="81"/>
    </location>
</feature>
<dbReference type="Proteomes" id="UP000515202">
    <property type="component" value="Unplaced"/>
</dbReference>